<protein>
    <submittedName>
        <fullName evidence="12">Molybdenum ABC transporter ATP-binding protein</fullName>
    </submittedName>
</protein>
<feature type="domain" description="ABC transporter" evidence="10">
    <location>
        <begin position="6"/>
        <end position="238"/>
    </location>
</feature>
<dbReference type="GO" id="GO:0015098">
    <property type="term" value="F:molybdate ion transmembrane transporter activity"/>
    <property type="evidence" value="ECO:0007669"/>
    <property type="project" value="InterPro"/>
</dbReference>
<dbReference type="SUPFAM" id="SSF50331">
    <property type="entry name" value="MOP-like"/>
    <property type="match status" value="1"/>
</dbReference>
<evidence type="ECO:0000256" key="1">
    <source>
        <dbReference type="ARBA" id="ARBA00022448"/>
    </source>
</evidence>
<dbReference type="EMBL" id="JAJATW010000008">
    <property type="protein sequence ID" value="MCB5161608.1"/>
    <property type="molecule type" value="Genomic_DNA"/>
</dbReference>
<dbReference type="InterPro" id="IPR011868">
    <property type="entry name" value="ModC_ABC_ATP-bd"/>
</dbReference>
<dbReference type="PROSITE" id="PS50893">
    <property type="entry name" value="ABC_TRANSPORTER_2"/>
    <property type="match status" value="1"/>
</dbReference>
<keyword evidence="1" id="KW-0813">Transport</keyword>
<dbReference type="Pfam" id="PF03459">
    <property type="entry name" value="TOBE"/>
    <property type="match status" value="1"/>
</dbReference>
<dbReference type="AlphaFoldDB" id="A0A9X1LEK8"/>
<proteinExistence type="predicted"/>
<dbReference type="SUPFAM" id="SSF52540">
    <property type="entry name" value="P-loop containing nucleoside triphosphate hydrolases"/>
    <property type="match status" value="1"/>
</dbReference>
<dbReference type="RefSeq" id="WP_226753982.1">
    <property type="nucleotide sequence ID" value="NZ_JAJATW010000008.1"/>
</dbReference>
<feature type="domain" description="Mop" evidence="11">
    <location>
        <begin position="302"/>
        <end position="368"/>
    </location>
</feature>
<dbReference type="PROSITE" id="PS00211">
    <property type="entry name" value="ABC_TRANSPORTER_1"/>
    <property type="match status" value="1"/>
</dbReference>
<dbReference type="Gene3D" id="2.40.50.100">
    <property type="match status" value="1"/>
</dbReference>
<dbReference type="InterPro" id="IPR027417">
    <property type="entry name" value="P-loop_NTPase"/>
</dbReference>
<comment type="caution">
    <text evidence="12">The sequence shown here is derived from an EMBL/GenBank/DDBJ whole genome shotgun (WGS) entry which is preliminary data.</text>
</comment>
<evidence type="ECO:0000256" key="5">
    <source>
        <dbReference type="ARBA" id="ARBA00022741"/>
    </source>
</evidence>
<evidence type="ECO:0000259" key="10">
    <source>
        <dbReference type="PROSITE" id="PS50893"/>
    </source>
</evidence>
<dbReference type="GO" id="GO:0016020">
    <property type="term" value="C:membrane"/>
    <property type="evidence" value="ECO:0007669"/>
    <property type="project" value="InterPro"/>
</dbReference>
<evidence type="ECO:0000313" key="12">
    <source>
        <dbReference type="EMBL" id="MCB5161608.1"/>
    </source>
</evidence>
<dbReference type="Gene3D" id="3.40.50.300">
    <property type="entry name" value="P-loop containing nucleotide triphosphate hydrolases"/>
    <property type="match status" value="1"/>
</dbReference>
<evidence type="ECO:0000256" key="4">
    <source>
        <dbReference type="ARBA" id="ARBA00022519"/>
    </source>
</evidence>
<sequence>MKNTLSSSLQVRLSLQRAAFSLAVDVQLPNQGVTALFGASGSGKTTLLRCIAGLDSTPEGFIGLNEEVWQNGKRTLPAYKRPIGYVFQEANLFPHLTAQDNLAFAMKRAGPDSEVITYDDVVELLNIKGILSQYPHQLSGGERQRVAMARALLIQPKLLLMDEPLSALDEGLKQDILPYLETLCQRAQIPILYVSHSLDEVIRLADHILVLEQGRVVEQGDTASLLGQLGTSFSKHQDASVVISGVVTQQTPEWGLSWLAFGEDDLNQQTIAFTQGKEQRGDTVSLRIQSRDVSLSLSEQENSSILNRLAGVVDEIETDLSDSSRVMVRLLVAQTPILARITALSAHRLSLKKGQNVIVQIKSAALLR</sequence>
<dbReference type="PANTHER" id="PTHR43514:SF10">
    <property type="entry name" value="MOLYBDENUM IMPORT ATP-BINDING PROTEIN MODC 2"/>
    <property type="match status" value="1"/>
</dbReference>
<dbReference type="NCBIfam" id="TIGR02142">
    <property type="entry name" value="modC_ABC"/>
    <property type="match status" value="1"/>
</dbReference>
<dbReference type="GO" id="GO:0016887">
    <property type="term" value="F:ATP hydrolysis activity"/>
    <property type="evidence" value="ECO:0007669"/>
    <property type="project" value="InterPro"/>
</dbReference>
<organism evidence="12 13">
    <name type="scientific">Marinomonas algarum</name>
    <dbReference type="NCBI Taxonomy" id="2883105"/>
    <lineage>
        <taxon>Bacteria</taxon>
        <taxon>Pseudomonadati</taxon>
        <taxon>Pseudomonadota</taxon>
        <taxon>Gammaproteobacteria</taxon>
        <taxon>Oceanospirillales</taxon>
        <taxon>Oceanospirillaceae</taxon>
        <taxon>Marinomonas</taxon>
    </lineage>
</organism>
<dbReference type="InterPro" id="IPR004606">
    <property type="entry name" value="Mop_domain"/>
</dbReference>
<evidence type="ECO:0000256" key="2">
    <source>
        <dbReference type="ARBA" id="ARBA00022475"/>
    </source>
</evidence>
<dbReference type="InterPro" id="IPR005116">
    <property type="entry name" value="Transp-assoc_OB_typ1"/>
</dbReference>
<evidence type="ECO:0000313" key="13">
    <source>
        <dbReference type="Proteomes" id="UP001139095"/>
    </source>
</evidence>
<dbReference type="InterPro" id="IPR050334">
    <property type="entry name" value="Molybdenum_import_ModC"/>
</dbReference>
<dbReference type="GO" id="GO:0140359">
    <property type="term" value="F:ABC-type transporter activity"/>
    <property type="evidence" value="ECO:0007669"/>
    <property type="project" value="InterPro"/>
</dbReference>
<evidence type="ECO:0000256" key="8">
    <source>
        <dbReference type="ARBA" id="ARBA00023136"/>
    </source>
</evidence>
<dbReference type="SMART" id="SM00382">
    <property type="entry name" value="AAA"/>
    <property type="match status" value="1"/>
</dbReference>
<evidence type="ECO:0000259" key="11">
    <source>
        <dbReference type="PROSITE" id="PS51866"/>
    </source>
</evidence>
<keyword evidence="7" id="KW-1278">Translocase</keyword>
<keyword evidence="4" id="KW-0997">Cell inner membrane</keyword>
<evidence type="ECO:0000256" key="7">
    <source>
        <dbReference type="ARBA" id="ARBA00022967"/>
    </source>
</evidence>
<keyword evidence="8" id="KW-0472">Membrane</keyword>
<dbReference type="PANTHER" id="PTHR43514">
    <property type="entry name" value="ABC TRANSPORTER I FAMILY MEMBER 10"/>
    <property type="match status" value="1"/>
</dbReference>
<keyword evidence="3 9" id="KW-0500">Molybdenum</keyword>
<keyword evidence="2" id="KW-1003">Cell membrane</keyword>
<dbReference type="Pfam" id="PF00005">
    <property type="entry name" value="ABC_tran"/>
    <property type="match status" value="1"/>
</dbReference>
<gene>
    <name evidence="12" type="primary">modC</name>
    <name evidence="12" type="ORF">LG368_06800</name>
</gene>
<dbReference type="InterPro" id="IPR003593">
    <property type="entry name" value="AAA+_ATPase"/>
</dbReference>
<keyword evidence="5" id="KW-0547">Nucleotide-binding</keyword>
<dbReference type="GO" id="GO:0005524">
    <property type="term" value="F:ATP binding"/>
    <property type="evidence" value="ECO:0007669"/>
    <property type="project" value="UniProtKB-KW"/>
</dbReference>
<dbReference type="InterPro" id="IPR017871">
    <property type="entry name" value="ABC_transporter-like_CS"/>
</dbReference>
<dbReference type="InterPro" id="IPR003439">
    <property type="entry name" value="ABC_transporter-like_ATP-bd"/>
</dbReference>
<evidence type="ECO:0000256" key="9">
    <source>
        <dbReference type="PROSITE-ProRule" id="PRU01213"/>
    </source>
</evidence>
<dbReference type="PROSITE" id="PS51866">
    <property type="entry name" value="MOP"/>
    <property type="match status" value="1"/>
</dbReference>
<keyword evidence="6 12" id="KW-0067">ATP-binding</keyword>
<dbReference type="Proteomes" id="UP001139095">
    <property type="component" value="Unassembled WGS sequence"/>
</dbReference>
<dbReference type="InterPro" id="IPR008995">
    <property type="entry name" value="Mo/tungstate-bd_C_term_dom"/>
</dbReference>
<evidence type="ECO:0000256" key="6">
    <source>
        <dbReference type="ARBA" id="ARBA00022840"/>
    </source>
</evidence>
<accession>A0A9X1LEK8</accession>
<name>A0A9X1LEK8_9GAMM</name>
<evidence type="ECO:0000256" key="3">
    <source>
        <dbReference type="ARBA" id="ARBA00022505"/>
    </source>
</evidence>
<reference evidence="12" key="1">
    <citation type="submission" date="2021-10" db="EMBL/GenBank/DDBJ databases">
        <title>Marinomonas pontica sp. nov., isolated from the Black Sea.</title>
        <authorList>
            <person name="Zhao L.-H."/>
            <person name="Xue J.-H."/>
        </authorList>
    </citation>
    <scope>NUCLEOTIDE SEQUENCE</scope>
    <source>
        <strain evidence="12">E8</strain>
    </source>
</reference>
<keyword evidence="13" id="KW-1185">Reference proteome</keyword>